<keyword evidence="4" id="KW-1185">Reference proteome</keyword>
<feature type="transmembrane region" description="Helical" evidence="1">
    <location>
        <begin position="42"/>
        <end position="65"/>
    </location>
</feature>
<dbReference type="EMBL" id="BAAAME010000002">
    <property type="protein sequence ID" value="GAA1727067.1"/>
    <property type="molecule type" value="Genomic_DNA"/>
</dbReference>
<evidence type="ECO:0000313" key="4">
    <source>
        <dbReference type="Proteomes" id="UP001501057"/>
    </source>
</evidence>
<keyword evidence="1" id="KW-0472">Membrane</keyword>
<organism evidence="3 4">
    <name type="scientific">Aeromicrobium alkaliterrae</name>
    <dbReference type="NCBI Taxonomy" id="302168"/>
    <lineage>
        <taxon>Bacteria</taxon>
        <taxon>Bacillati</taxon>
        <taxon>Actinomycetota</taxon>
        <taxon>Actinomycetes</taxon>
        <taxon>Propionibacteriales</taxon>
        <taxon>Nocardioidaceae</taxon>
        <taxon>Aeromicrobium</taxon>
    </lineage>
</organism>
<name>A0ABP4VLF6_9ACTN</name>
<dbReference type="Proteomes" id="UP001501057">
    <property type="component" value="Unassembled WGS sequence"/>
</dbReference>
<keyword evidence="1" id="KW-1133">Transmembrane helix</keyword>
<evidence type="ECO:0000256" key="1">
    <source>
        <dbReference type="SAM" id="Phobius"/>
    </source>
</evidence>
<comment type="caution">
    <text evidence="3">The sequence shown here is derived from an EMBL/GenBank/DDBJ whole genome shotgun (WGS) entry which is preliminary data.</text>
</comment>
<gene>
    <name evidence="3" type="ORF">GCM10009710_04660</name>
</gene>
<evidence type="ECO:0000313" key="3">
    <source>
        <dbReference type="EMBL" id="GAA1727067.1"/>
    </source>
</evidence>
<accession>A0ABP4VLF6</accession>
<sequence>MGDLALVATAFAFGVGSSLLPMFLNAEAYVIALGALTENPVFLFWLIMSLSVGTVLGKMFVFDLARKGRRRLSQRDREREGRRDATVPRGRFRTGLRRFSNWMLGLLDRPYLGATTVFASSALMVPPLAIVTILAGASRQPLWLFSLMVFIGRTLQYLAIAFLLHHVIG</sequence>
<reference evidence="4" key="1">
    <citation type="journal article" date="2019" name="Int. J. Syst. Evol. Microbiol.">
        <title>The Global Catalogue of Microorganisms (GCM) 10K type strain sequencing project: providing services to taxonomists for standard genome sequencing and annotation.</title>
        <authorList>
            <consortium name="The Broad Institute Genomics Platform"/>
            <consortium name="The Broad Institute Genome Sequencing Center for Infectious Disease"/>
            <person name="Wu L."/>
            <person name="Ma J."/>
        </authorList>
    </citation>
    <scope>NUCLEOTIDE SEQUENCE [LARGE SCALE GENOMIC DNA]</scope>
    <source>
        <strain evidence="4">JCM 13518</strain>
    </source>
</reference>
<keyword evidence="1" id="KW-0812">Transmembrane</keyword>
<feature type="transmembrane region" description="Helical" evidence="1">
    <location>
        <begin position="142"/>
        <end position="164"/>
    </location>
</feature>
<feature type="domain" description="VTT" evidence="2">
    <location>
        <begin position="26"/>
        <end position="164"/>
    </location>
</feature>
<dbReference type="Pfam" id="PF09335">
    <property type="entry name" value="VTT_dom"/>
    <property type="match status" value="1"/>
</dbReference>
<proteinExistence type="predicted"/>
<feature type="transmembrane region" description="Helical" evidence="1">
    <location>
        <begin position="111"/>
        <end position="136"/>
    </location>
</feature>
<dbReference type="InterPro" id="IPR032816">
    <property type="entry name" value="VTT_dom"/>
</dbReference>
<dbReference type="RefSeq" id="WP_344197323.1">
    <property type="nucleotide sequence ID" value="NZ_BAAAME010000002.1"/>
</dbReference>
<protein>
    <recommendedName>
        <fullName evidence="2">VTT domain-containing protein</fullName>
    </recommendedName>
</protein>
<evidence type="ECO:0000259" key="2">
    <source>
        <dbReference type="Pfam" id="PF09335"/>
    </source>
</evidence>